<dbReference type="SUPFAM" id="SSF57184">
    <property type="entry name" value="Growth factor receptor domain"/>
    <property type="match status" value="1"/>
</dbReference>
<accession>U6KU31</accession>
<dbReference type="OrthoDB" id="6022609at2759"/>
<evidence type="ECO:0000259" key="3">
    <source>
        <dbReference type="PROSITE" id="PS01186"/>
    </source>
</evidence>
<dbReference type="InterPro" id="IPR009030">
    <property type="entry name" value="Growth_fac_rcpt_cys_sf"/>
</dbReference>
<dbReference type="VEuPathDB" id="ToxoDB:ETH_00029295"/>
<feature type="domain" description="EGF-like" evidence="3">
    <location>
        <begin position="227"/>
        <end position="242"/>
    </location>
</feature>
<feature type="signal peptide" evidence="2">
    <location>
        <begin position="1"/>
        <end position="17"/>
    </location>
</feature>
<feature type="compositionally biased region" description="Polar residues" evidence="1">
    <location>
        <begin position="738"/>
        <end position="764"/>
    </location>
</feature>
<organism evidence="4 5">
    <name type="scientific">Eimeria tenella</name>
    <name type="common">Coccidian parasite</name>
    <dbReference type="NCBI Taxonomy" id="5802"/>
    <lineage>
        <taxon>Eukaryota</taxon>
        <taxon>Sar</taxon>
        <taxon>Alveolata</taxon>
        <taxon>Apicomplexa</taxon>
        <taxon>Conoidasida</taxon>
        <taxon>Coccidia</taxon>
        <taxon>Eucoccidiorida</taxon>
        <taxon>Eimeriorina</taxon>
        <taxon>Eimeriidae</taxon>
        <taxon>Eimeria</taxon>
    </lineage>
</organism>
<dbReference type="AlphaFoldDB" id="U6KU31"/>
<dbReference type="EMBL" id="HG674134">
    <property type="protein sequence ID" value="CDJ39000.1"/>
    <property type="molecule type" value="Genomic_DNA"/>
</dbReference>
<keyword evidence="5" id="KW-1185">Reference proteome</keyword>
<dbReference type="PROSITE" id="PS01186">
    <property type="entry name" value="EGF_2"/>
    <property type="match status" value="1"/>
</dbReference>
<gene>
    <name evidence="4" type="ORF">ETH_00029295</name>
</gene>
<dbReference type="VEuPathDB" id="ToxoDB:ETH2_1328000"/>
<dbReference type="OMA" id="QICKCKA"/>
<evidence type="ECO:0000256" key="1">
    <source>
        <dbReference type="SAM" id="MobiDB-lite"/>
    </source>
</evidence>
<evidence type="ECO:0000256" key="2">
    <source>
        <dbReference type="SAM" id="SignalP"/>
    </source>
</evidence>
<feature type="region of interest" description="Disordered" evidence="1">
    <location>
        <begin position="668"/>
        <end position="764"/>
    </location>
</feature>
<dbReference type="Gene3D" id="2.90.20.10">
    <property type="entry name" value="Plasmodium vivax P25 domain"/>
    <property type="match status" value="1"/>
</dbReference>
<feature type="chain" id="PRO_5004673037" evidence="2">
    <location>
        <begin position="18"/>
        <end position="764"/>
    </location>
</feature>
<proteinExistence type="predicted"/>
<dbReference type="RefSeq" id="XP_013229755.1">
    <property type="nucleotide sequence ID" value="XM_013374301.1"/>
</dbReference>
<name>U6KU31_EIMTE</name>
<reference evidence="4" key="1">
    <citation type="submission" date="2013-10" db="EMBL/GenBank/DDBJ databases">
        <title>Genomic analysis of the causative agents of coccidiosis in chickens.</title>
        <authorList>
            <person name="Reid A.J."/>
            <person name="Blake D."/>
            <person name="Billington K."/>
            <person name="Browne H."/>
            <person name="Dunn M."/>
            <person name="Hung S."/>
            <person name="Kawahara F."/>
            <person name="Miranda-Saavedra D."/>
            <person name="Mourier T."/>
            <person name="Nagra H."/>
            <person name="Otto T.D."/>
            <person name="Rawlings N."/>
            <person name="Sanchez A."/>
            <person name="Sanders M."/>
            <person name="Subramaniam C."/>
            <person name="Tay Y."/>
            <person name="Dear P."/>
            <person name="Doerig C."/>
            <person name="Gruber A."/>
            <person name="Parkinson J."/>
            <person name="Shirley M."/>
            <person name="Wan K.L."/>
            <person name="Berriman M."/>
            <person name="Tomley F."/>
            <person name="Pain A."/>
        </authorList>
    </citation>
    <scope>NUCLEOTIDE SEQUENCE [LARGE SCALE GENOMIC DNA]</scope>
    <source>
        <strain evidence="4">Houghton</strain>
    </source>
</reference>
<evidence type="ECO:0000313" key="5">
    <source>
        <dbReference type="Proteomes" id="UP000030747"/>
    </source>
</evidence>
<evidence type="ECO:0000313" key="4">
    <source>
        <dbReference type="EMBL" id="CDJ39000.1"/>
    </source>
</evidence>
<sequence>MQLALFVLLGLIAHAEAASNDSDISLVHRGEAFWLCHTGTKGVSCGSRREPALNDSKVYCGSGFCCPDTEDVVPLTCKEEPCENQLARTPGACNCEQFAHSCTSSDGASHCVDIPLSGRLSGAACVCKSPYTADQRRQKCVLNVCDDNACGPPEAVKFCYPSRVVTSPPGQTKSEATCVCAPNFVLNSALQKCVPAPYDRCDKEAPCGPVEGVNTCSEHPMTGKFICTCRSGYVLNTRENQCQKRCSEEEAALCGSTEAHDAESCSMGIGGRVCACKDGYTWDAALRQCVTSDCYLPSCGWPEGVATCEKKQGKSVCTCADGFQMNASGECLPKCPAGWWYNRNRELCELPPSACPLTDCGSDESVEACLVDKDSGTQICKCKAGYGLDTRTGKCALLTACDADKCHPFGPDAVCVSDGSVEHSCQCITMMKTVGNETTPVVKACDPVECPDPSICGYPEAVMECLWGASTHQCLCNGMYMLNVHTGKCVPRDMLMMSTTKVPEGALRVSASRAPLHFRISAAPCVRAEFNTASRTFDVQAYHTSGEYHTTRLTLPYHSGHHTGVAFTCRISPAPGGFDVSLVYELRPSKLRQTVEQTSFRVYTDPVTRQAVRDAGGSLEGAVAAVKVSAKQTPCEISNVAVVAMSPEDEDQERFENLKILLKKLPTADANAPSTPTGFPELNGGEQQPGETEVDTIAFPSPSEDTEEPPEPEKDTPLQFPPPTDPVVATDSGAGASAPSTGEQDTEPGNSSGPGTSNPLTGDL</sequence>
<protein>
    <submittedName>
        <fullName evidence="4">Micronemal protein 8, related</fullName>
    </submittedName>
</protein>
<keyword evidence="2" id="KW-0732">Signal</keyword>
<dbReference type="Proteomes" id="UP000030747">
    <property type="component" value="Unassembled WGS sequence"/>
</dbReference>
<dbReference type="GeneID" id="25254952"/>
<reference evidence="4" key="2">
    <citation type="submission" date="2013-10" db="EMBL/GenBank/DDBJ databases">
        <authorList>
            <person name="Aslett M."/>
        </authorList>
    </citation>
    <scope>NUCLEOTIDE SEQUENCE [LARGE SCALE GENOMIC DNA]</scope>
    <source>
        <strain evidence="4">Houghton</strain>
    </source>
</reference>
<dbReference type="InterPro" id="IPR000742">
    <property type="entry name" value="EGF"/>
</dbReference>